<gene>
    <name evidence="1" type="ORF">A3860_39725</name>
</gene>
<dbReference type="AlphaFoldDB" id="A0A1V9FHS3"/>
<name>A0A1V9FHS3_9BACT</name>
<proteinExistence type="predicted"/>
<dbReference type="EMBL" id="LVYD01000110">
    <property type="protein sequence ID" value="OQP57928.1"/>
    <property type="molecule type" value="Genomic_DNA"/>
</dbReference>
<dbReference type="Proteomes" id="UP000192796">
    <property type="component" value="Unassembled WGS sequence"/>
</dbReference>
<sequence length="61" mass="6916">MKLESSQNNKPGVHILIIDLLKQIEPYFDNLIVEDKANTGKLTTLTYFNNILTTGLVLLKK</sequence>
<comment type="caution">
    <text evidence="1">The sequence shown here is derived from an EMBL/GenBank/DDBJ whole genome shotgun (WGS) entry which is preliminary data.</text>
</comment>
<protein>
    <submittedName>
        <fullName evidence="1">Uncharacterized protein</fullName>
    </submittedName>
</protein>
<evidence type="ECO:0000313" key="1">
    <source>
        <dbReference type="EMBL" id="OQP57928.1"/>
    </source>
</evidence>
<dbReference type="STRING" id="1703345.A3860_39725"/>
<keyword evidence="2" id="KW-1185">Reference proteome</keyword>
<accession>A0A1V9FHS3</accession>
<organism evidence="1 2">
    <name type="scientific">Niastella vici</name>
    <dbReference type="NCBI Taxonomy" id="1703345"/>
    <lineage>
        <taxon>Bacteria</taxon>
        <taxon>Pseudomonadati</taxon>
        <taxon>Bacteroidota</taxon>
        <taxon>Chitinophagia</taxon>
        <taxon>Chitinophagales</taxon>
        <taxon>Chitinophagaceae</taxon>
        <taxon>Niastella</taxon>
    </lineage>
</organism>
<evidence type="ECO:0000313" key="2">
    <source>
        <dbReference type="Proteomes" id="UP000192796"/>
    </source>
</evidence>
<reference evidence="1 2" key="1">
    <citation type="submission" date="2016-03" db="EMBL/GenBank/DDBJ databases">
        <title>Niastella vici sp. nov., isolated from farmland soil.</title>
        <authorList>
            <person name="Chen L."/>
            <person name="Wang D."/>
            <person name="Yang S."/>
            <person name="Wang G."/>
        </authorList>
    </citation>
    <scope>NUCLEOTIDE SEQUENCE [LARGE SCALE GENOMIC DNA]</scope>
    <source>
        <strain evidence="1 2">DJ57</strain>
    </source>
</reference>